<dbReference type="PRINTS" id="PR00344">
    <property type="entry name" value="BCTRLSENSOR"/>
</dbReference>
<dbReference type="GO" id="GO:0000155">
    <property type="term" value="F:phosphorelay sensor kinase activity"/>
    <property type="evidence" value="ECO:0007669"/>
    <property type="project" value="InterPro"/>
</dbReference>
<dbReference type="SUPFAM" id="SSF158472">
    <property type="entry name" value="HAMP domain-like"/>
    <property type="match status" value="1"/>
</dbReference>
<feature type="coiled-coil region" evidence="8">
    <location>
        <begin position="280"/>
        <end position="346"/>
    </location>
</feature>
<dbReference type="PANTHER" id="PTHR43065">
    <property type="entry name" value="SENSOR HISTIDINE KINASE"/>
    <property type="match status" value="1"/>
</dbReference>
<keyword evidence="5" id="KW-0808">Transferase</keyword>
<keyword evidence="9" id="KW-0472">Membrane</keyword>
<organism evidence="12">
    <name type="scientific">Oscillatoriales cyanobacterium SpSt-418</name>
    <dbReference type="NCBI Taxonomy" id="2282169"/>
    <lineage>
        <taxon>Bacteria</taxon>
        <taxon>Bacillati</taxon>
        <taxon>Cyanobacteriota</taxon>
        <taxon>Cyanophyceae</taxon>
        <taxon>Oscillatoriophycideae</taxon>
        <taxon>Oscillatoriales</taxon>
    </lineage>
</organism>
<dbReference type="InterPro" id="IPR036097">
    <property type="entry name" value="HisK_dim/P_sf"/>
</dbReference>
<keyword evidence="9" id="KW-1133">Transmembrane helix</keyword>
<evidence type="ECO:0000256" key="9">
    <source>
        <dbReference type="SAM" id="Phobius"/>
    </source>
</evidence>
<evidence type="ECO:0000256" key="3">
    <source>
        <dbReference type="ARBA" id="ARBA00012438"/>
    </source>
</evidence>
<evidence type="ECO:0000256" key="8">
    <source>
        <dbReference type="SAM" id="Coils"/>
    </source>
</evidence>
<feature type="domain" description="Histidine kinase" evidence="10">
    <location>
        <begin position="355"/>
        <end position="613"/>
    </location>
</feature>
<dbReference type="Gene3D" id="1.10.287.130">
    <property type="match status" value="1"/>
</dbReference>
<dbReference type="GO" id="GO:0016020">
    <property type="term" value="C:membrane"/>
    <property type="evidence" value="ECO:0007669"/>
    <property type="project" value="UniProtKB-SubCell"/>
</dbReference>
<dbReference type="InterPro" id="IPR003661">
    <property type="entry name" value="HisK_dim/P_dom"/>
</dbReference>
<keyword evidence="6" id="KW-0418">Kinase</keyword>
<keyword evidence="9" id="KW-0812">Transmembrane</keyword>
<protein>
    <recommendedName>
        <fullName evidence="3">histidine kinase</fullName>
        <ecNumber evidence="3">2.7.13.3</ecNumber>
    </recommendedName>
</protein>
<accession>A0A7C3KGD7</accession>
<keyword evidence="4" id="KW-0597">Phosphoprotein</keyword>
<dbReference type="PANTHER" id="PTHR43065:SF50">
    <property type="entry name" value="HISTIDINE KINASE"/>
    <property type="match status" value="1"/>
</dbReference>
<comment type="catalytic activity">
    <reaction evidence="1">
        <text>ATP + protein L-histidine = ADP + protein N-phospho-L-histidine.</text>
        <dbReference type="EC" id="2.7.13.3"/>
    </reaction>
</comment>
<evidence type="ECO:0000256" key="2">
    <source>
        <dbReference type="ARBA" id="ARBA00004370"/>
    </source>
</evidence>
<dbReference type="InterPro" id="IPR036890">
    <property type="entry name" value="HATPase_C_sf"/>
</dbReference>
<dbReference type="SUPFAM" id="SSF47384">
    <property type="entry name" value="Homodimeric domain of signal transducing histidine kinase"/>
    <property type="match status" value="1"/>
</dbReference>
<evidence type="ECO:0000256" key="5">
    <source>
        <dbReference type="ARBA" id="ARBA00022679"/>
    </source>
</evidence>
<feature type="transmembrane region" description="Helical" evidence="9">
    <location>
        <begin position="218"/>
        <end position="236"/>
    </location>
</feature>
<dbReference type="Gene3D" id="3.30.565.10">
    <property type="entry name" value="Histidine kinase-like ATPase, C-terminal domain"/>
    <property type="match status" value="1"/>
</dbReference>
<dbReference type="Pfam" id="PF02518">
    <property type="entry name" value="HATPase_c"/>
    <property type="match status" value="1"/>
</dbReference>
<name>A0A7C3KGD7_9CYAN</name>
<dbReference type="Pfam" id="PF00672">
    <property type="entry name" value="HAMP"/>
    <property type="match status" value="1"/>
</dbReference>
<dbReference type="CDD" id="cd06225">
    <property type="entry name" value="HAMP"/>
    <property type="match status" value="1"/>
</dbReference>
<dbReference type="AlphaFoldDB" id="A0A7C3KGD7"/>
<evidence type="ECO:0000256" key="4">
    <source>
        <dbReference type="ARBA" id="ARBA00022553"/>
    </source>
</evidence>
<evidence type="ECO:0000256" key="7">
    <source>
        <dbReference type="ARBA" id="ARBA00023012"/>
    </source>
</evidence>
<dbReference type="SUPFAM" id="SSF55874">
    <property type="entry name" value="ATPase domain of HSP90 chaperone/DNA topoisomerase II/histidine kinase"/>
    <property type="match status" value="1"/>
</dbReference>
<dbReference type="CDD" id="cd00082">
    <property type="entry name" value="HisKA"/>
    <property type="match status" value="1"/>
</dbReference>
<proteinExistence type="predicted"/>
<dbReference type="SMART" id="SM00304">
    <property type="entry name" value="HAMP"/>
    <property type="match status" value="1"/>
</dbReference>
<keyword evidence="8" id="KW-0175">Coiled coil</keyword>
<evidence type="ECO:0000256" key="1">
    <source>
        <dbReference type="ARBA" id="ARBA00000085"/>
    </source>
</evidence>
<reference evidence="12" key="1">
    <citation type="journal article" date="2020" name="mSystems">
        <title>Genome- and Community-Level Interaction Insights into Carbon Utilization and Element Cycling Functions of Hydrothermarchaeota in Hydrothermal Sediment.</title>
        <authorList>
            <person name="Zhou Z."/>
            <person name="Liu Y."/>
            <person name="Xu W."/>
            <person name="Pan J."/>
            <person name="Luo Z.H."/>
            <person name="Li M."/>
        </authorList>
    </citation>
    <scope>NUCLEOTIDE SEQUENCE [LARGE SCALE GENOMIC DNA]</scope>
    <source>
        <strain evidence="12">SpSt-418</strain>
    </source>
</reference>
<dbReference type="SMART" id="SM00388">
    <property type="entry name" value="HisKA"/>
    <property type="match status" value="1"/>
</dbReference>
<evidence type="ECO:0000259" key="11">
    <source>
        <dbReference type="PROSITE" id="PS50885"/>
    </source>
</evidence>
<dbReference type="PROSITE" id="PS50109">
    <property type="entry name" value="HIS_KIN"/>
    <property type="match status" value="1"/>
</dbReference>
<dbReference type="EMBL" id="DSRU01000236">
    <property type="protein sequence ID" value="HFM99308.1"/>
    <property type="molecule type" value="Genomic_DNA"/>
</dbReference>
<dbReference type="PROSITE" id="PS50885">
    <property type="entry name" value="HAMP"/>
    <property type="match status" value="1"/>
</dbReference>
<comment type="caution">
    <text evidence="12">The sequence shown here is derived from an EMBL/GenBank/DDBJ whole genome shotgun (WGS) entry which is preliminary data.</text>
</comment>
<dbReference type="InterPro" id="IPR005467">
    <property type="entry name" value="His_kinase_dom"/>
</dbReference>
<sequence>MHQSIGKGLSSLRVGQKIGLGYAIALGIAFSGTIAGFKIGHYYQQQAEIREEHARNEVELLYRLQSSILQTRTHQQRLIPLTQDPQKFEDEYSHLLKHSAAIQDLWAEIRAFKTTFSEVHEEEHRKTLSNFVQAYERVPERYLRELDRQVERVRALDLTSPQAAEQARALLLQFSNSELALDFDSTSDNLSSLIDHAQAEFKEAKQGQKEASQVAERIVIVSIAFSGAIALLFAVLTSRAISHPIQALTRVARRSTEESNFELRAAIKQDDEIGSLAHAFNQLIEAVQQLLQQQKDANEKLELYSQSLETKVEVRTQELNHKNIQLQQLLEELQNTQIQMVQSEKMSALGQMVAGVAHEINNPVNFIHGNLAHVQEYSHNLLTFINLYQKYYPDPVPEIQAEAEELDMEFIQTDLPKLLDSMQIGTDRIRQIVLSLRNFSRMDEAGFKLVDIHEGLDSTLLILQHRLKDKSDRLPIDVIREYGELPLVECYPGQLNQAFMNILANAIDALEEASTKRDSQELEDKPSQITIQTSVTSANWVKIVIADNGTGMPEAVRKRIFDPFFTTKTVGKGTGMGMPITYQIITEKHGGKIDCYSQPGEGTRFVLQLPIQQQERNG</sequence>
<dbReference type="InterPro" id="IPR004358">
    <property type="entry name" value="Sig_transdc_His_kin-like_C"/>
</dbReference>
<dbReference type="InterPro" id="IPR003594">
    <property type="entry name" value="HATPase_dom"/>
</dbReference>
<dbReference type="InterPro" id="IPR003660">
    <property type="entry name" value="HAMP_dom"/>
</dbReference>
<evidence type="ECO:0000259" key="10">
    <source>
        <dbReference type="PROSITE" id="PS50109"/>
    </source>
</evidence>
<gene>
    <name evidence="12" type="ORF">ENR64_16425</name>
</gene>
<evidence type="ECO:0000313" key="12">
    <source>
        <dbReference type="EMBL" id="HFM99308.1"/>
    </source>
</evidence>
<keyword evidence="7" id="KW-0902">Two-component regulatory system</keyword>
<feature type="domain" description="HAMP" evidence="11">
    <location>
        <begin position="239"/>
        <end position="292"/>
    </location>
</feature>
<evidence type="ECO:0000256" key="6">
    <source>
        <dbReference type="ARBA" id="ARBA00022777"/>
    </source>
</evidence>
<dbReference type="EC" id="2.7.13.3" evidence="3"/>
<comment type="subcellular location">
    <subcellularLocation>
        <location evidence="2">Membrane</location>
    </subcellularLocation>
</comment>
<dbReference type="Gene3D" id="6.10.340.10">
    <property type="match status" value="1"/>
</dbReference>
<dbReference type="SMART" id="SM00387">
    <property type="entry name" value="HATPase_c"/>
    <property type="match status" value="1"/>
</dbReference>
<feature type="transmembrane region" description="Helical" evidence="9">
    <location>
        <begin position="20"/>
        <end position="40"/>
    </location>
</feature>